<keyword evidence="3" id="KW-1185">Reference proteome</keyword>
<proteinExistence type="predicted"/>
<dbReference type="SUPFAM" id="SSF81665">
    <property type="entry name" value="Calcium ATPase, transmembrane domain M"/>
    <property type="match status" value="1"/>
</dbReference>
<reference evidence="2" key="2">
    <citation type="submission" date="2022-08" db="UniProtKB">
        <authorList>
            <consortium name="EnsemblMetazoa"/>
        </authorList>
    </citation>
    <scope>IDENTIFICATION</scope>
    <source>
        <strain evidence="2">STECLA/ALBI9_A</strain>
    </source>
</reference>
<dbReference type="AlphaFoldDB" id="A0A182FHZ6"/>
<accession>A0A182FHZ6</accession>
<feature type="domain" description="Cation-transporting P-type ATPase N-terminal" evidence="1">
    <location>
        <begin position="5"/>
        <end position="47"/>
    </location>
</feature>
<sequence length="73" mass="8388">MEDGHSKTVDEVLSHFRVDPDRGLTIDQVKEYQKKYGPNGKWHKKNVKAFQRGEHAKPSALLLPRETVDRSST</sequence>
<dbReference type="EnsemblMetazoa" id="AALB006140-RA">
    <property type="protein sequence ID" value="AALB006140-PA"/>
    <property type="gene ID" value="AALB006140"/>
</dbReference>
<dbReference type="InterPro" id="IPR023298">
    <property type="entry name" value="ATPase_P-typ_TM_dom_sf"/>
</dbReference>
<dbReference type="Proteomes" id="UP000069272">
    <property type="component" value="Chromosome 3L"/>
</dbReference>
<evidence type="ECO:0000313" key="2">
    <source>
        <dbReference type="EnsemblMetazoa" id="AALB006140-PA"/>
    </source>
</evidence>
<reference evidence="2 3" key="1">
    <citation type="journal article" date="2017" name="G3 (Bethesda)">
        <title>The Physical Genome Mapping of Anopheles albimanus Corrected Scaffold Misassemblies and Identified Interarm Rearrangements in Genus Anopheles.</title>
        <authorList>
            <person name="Artemov G.N."/>
            <person name="Peery A.N."/>
            <person name="Jiang X."/>
            <person name="Tu Z."/>
            <person name="Stegniy V.N."/>
            <person name="Sharakhova M.V."/>
            <person name="Sharakhov I.V."/>
        </authorList>
    </citation>
    <scope>NUCLEOTIDE SEQUENCE [LARGE SCALE GENOMIC DNA]</scope>
    <source>
        <strain evidence="2 3">ALBI9_A</strain>
    </source>
</reference>
<evidence type="ECO:0000313" key="3">
    <source>
        <dbReference type="Proteomes" id="UP000069272"/>
    </source>
</evidence>
<organism evidence="2 3">
    <name type="scientific">Anopheles albimanus</name>
    <name type="common">New world malaria mosquito</name>
    <dbReference type="NCBI Taxonomy" id="7167"/>
    <lineage>
        <taxon>Eukaryota</taxon>
        <taxon>Metazoa</taxon>
        <taxon>Ecdysozoa</taxon>
        <taxon>Arthropoda</taxon>
        <taxon>Hexapoda</taxon>
        <taxon>Insecta</taxon>
        <taxon>Pterygota</taxon>
        <taxon>Neoptera</taxon>
        <taxon>Endopterygota</taxon>
        <taxon>Diptera</taxon>
        <taxon>Nematocera</taxon>
        <taxon>Culicoidea</taxon>
        <taxon>Culicidae</taxon>
        <taxon>Anophelinae</taxon>
        <taxon>Anopheles</taxon>
    </lineage>
</organism>
<dbReference type="STRING" id="7167.A0A182FHZ6"/>
<dbReference type="InterPro" id="IPR004014">
    <property type="entry name" value="ATPase_P-typ_cation-transptr_N"/>
</dbReference>
<evidence type="ECO:0000259" key="1">
    <source>
        <dbReference type="Pfam" id="PF00690"/>
    </source>
</evidence>
<name>A0A182FHZ6_ANOAL</name>
<protein>
    <submittedName>
        <fullName evidence="2">Cation_ATPase_N domain-containing protein</fullName>
    </submittedName>
</protein>
<dbReference type="Pfam" id="PF00690">
    <property type="entry name" value="Cation_ATPase_N"/>
    <property type="match status" value="1"/>
</dbReference>
<dbReference type="VEuPathDB" id="VectorBase:AALB20_037255"/>
<dbReference type="VEuPathDB" id="VectorBase:AALB006140"/>